<proteinExistence type="predicted"/>
<evidence type="ECO:0000313" key="2">
    <source>
        <dbReference type="Proteomes" id="UP000800039"/>
    </source>
</evidence>
<name>A0A9P4GNL5_9PLEO</name>
<keyword evidence="2" id="KW-1185">Reference proteome</keyword>
<dbReference type="OrthoDB" id="4192220at2759"/>
<reference evidence="1" key="1">
    <citation type="submission" date="2020-01" db="EMBL/GenBank/DDBJ databases">
        <authorList>
            <consortium name="DOE Joint Genome Institute"/>
            <person name="Haridas S."/>
            <person name="Albert R."/>
            <person name="Binder M."/>
            <person name="Bloem J."/>
            <person name="Labutti K."/>
            <person name="Salamov A."/>
            <person name="Andreopoulos B."/>
            <person name="Baker S.E."/>
            <person name="Barry K."/>
            <person name="Bills G."/>
            <person name="Bluhm B.H."/>
            <person name="Cannon C."/>
            <person name="Castanera R."/>
            <person name="Culley D.E."/>
            <person name="Daum C."/>
            <person name="Ezra D."/>
            <person name="Gonzalez J.B."/>
            <person name="Henrissat B."/>
            <person name="Kuo A."/>
            <person name="Liang C."/>
            <person name="Lipzen A."/>
            <person name="Lutzoni F."/>
            <person name="Magnuson J."/>
            <person name="Mondo S."/>
            <person name="Nolan M."/>
            <person name="Ohm R."/>
            <person name="Pangilinan J."/>
            <person name="Park H.-J."/>
            <person name="Ramirez L."/>
            <person name="Alfaro M."/>
            <person name="Sun H."/>
            <person name="Tritt A."/>
            <person name="Yoshinaga Y."/>
            <person name="Zwiers L.-H."/>
            <person name="Turgeon B.G."/>
            <person name="Goodwin S.B."/>
            <person name="Spatafora J.W."/>
            <person name="Crous P.W."/>
            <person name="Grigoriev I.V."/>
        </authorList>
    </citation>
    <scope>NUCLEOTIDE SEQUENCE</scope>
    <source>
        <strain evidence="1">CBS 394.84</strain>
    </source>
</reference>
<dbReference type="EMBL" id="ML976614">
    <property type="protein sequence ID" value="KAF1849793.1"/>
    <property type="molecule type" value="Genomic_DNA"/>
</dbReference>
<organism evidence="1 2">
    <name type="scientific">Cucurbitaria berberidis CBS 394.84</name>
    <dbReference type="NCBI Taxonomy" id="1168544"/>
    <lineage>
        <taxon>Eukaryota</taxon>
        <taxon>Fungi</taxon>
        <taxon>Dikarya</taxon>
        <taxon>Ascomycota</taxon>
        <taxon>Pezizomycotina</taxon>
        <taxon>Dothideomycetes</taxon>
        <taxon>Pleosporomycetidae</taxon>
        <taxon>Pleosporales</taxon>
        <taxon>Pleosporineae</taxon>
        <taxon>Cucurbitariaceae</taxon>
        <taxon>Cucurbitaria</taxon>
    </lineage>
</organism>
<dbReference type="Proteomes" id="UP000800039">
    <property type="component" value="Unassembled WGS sequence"/>
</dbReference>
<gene>
    <name evidence="1" type="ORF">K460DRAFT_349945</name>
</gene>
<dbReference type="AlphaFoldDB" id="A0A9P4GNL5"/>
<evidence type="ECO:0000313" key="1">
    <source>
        <dbReference type="EMBL" id="KAF1849793.1"/>
    </source>
</evidence>
<dbReference type="RefSeq" id="XP_040792356.1">
    <property type="nucleotide sequence ID" value="XM_040931456.1"/>
</dbReference>
<accession>A0A9P4GNL5</accession>
<sequence length="462" mass="52101">MPSFEALPTELKVQILEDVYRTGTMRDFTNAMRVNKEWNALGTPLLWTYVAINNQSSLPFIRSLKAARRSTGELVRNLSVLISPIPPGALFPGNIYLVIVSEQLASLIEAKLGGLTTFSYQIAPSVAYSLRWNPTDIRYDSRKADIQVIPLELVATLLDSLPSSCSELELRTWGHDFKGSADWDLDQPKGSNSMCKALDRLLPRLTHLHLEGQNISPFVFESLVRGPTLPLLESLCLGTAKMIVADQDLVQYANLGPQYAPEVVDNQPPLARSVLKQLRLQNIIARELRSSYESGRFPSIKDLQLQQHGMNPRDKMWRLNVVDILEKRIEVTPTAAIRLHFSSRYGTGSEVDHDSPLILIMGRDGELILETEDEFCSRKSNSWVSSTTGTRIPAGRKVMGDITKHGFQWIDMLKICKNRKRFIEWMKSEDSEIAKTFDDSLDVLARALGVPYVIKGLLEWYD</sequence>
<protein>
    <submittedName>
        <fullName evidence="1">Uncharacterized protein</fullName>
    </submittedName>
</protein>
<comment type="caution">
    <text evidence="1">The sequence shown here is derived from an EMBL/GenBank/DDBJ whole genome shotgun (WGS) entry which is preliminary data.</text>
</comment>
<dbReference type="GeneID" id="63848708"/>